<evidence type="ECO:0000313" key="7">
    <source>
        <dbReference type="EMBL" id="RXN03843.1"/>
    </source>
</evidence>
<dbReference type="STRING" id="84645.A0A498L910"/>
<dbReference type="PROSITE" id="PS01137">
    <property type="entry name" value="TATD_1"/>
    <property type="match status" value="1"/>
</dbReference>
<dbReference type="PANTHER" id="PTHR46363:SF1">
    <property type="entry name" value="DEOXYRIBONUCLEASE TATDN2-RELATED"/>
    <property type="match status" value="1"/>
</dbReference>
<dbReference type="InterPro" id="IPR024053">
    <property type="entry name" value="VHL_beta_dom"/>
</dbReference>
<evidence type="ECO:0000313" key="8">
    <source>
        <dbReference type="Proteomes" id="UP000290572"/>
    </source>
</evidence>
<evidence type="ECO:0000259" key="6">
    <source>
        <dbReference type="Pfam" id="PF25449"/>
    </source>
</evidence>
<dbReference type="FunFam" id="2.60.40.780:FF:000001">
    <property type="entry name" value="von Hippel-Lindau disease tumor suppressor"/>
    <property type="match status" value="1"/>
</dbReference>
<dbReference type="CDD" id="cd01310">
    <property type="entry name" value="TatD_DNAse"/>
    <property type="match status" value="1"/>
</dbReference>
<organism evidence="7 8">
    <name type="scientific">Labeo rohita</name>
    <name type="common">Indian major carp</name>
    <name type="synonym">Cyprinus rohita</name>
    <dbReference type="NCBI Taxonomy" id="84645"/>
    <lineage>
        <taxon>Eukaryota</taxon>
        <taxon>Metazoa</taxon>
        <taxon>Chordata</taxon>
        <taxon>Craniata</taxon>
        <taxon>Vertebrata</taxon>
        <taxon>Euteleostomi</taxon>
        <taxon>Actinopterygii</taxon>
        <taxon>Neopterygii</taxon>
        <taxon>Teleostei</taxon>
        <taxon>Ostariophysi</taxon>
        <taxon>Cypriniformes</taxon>
        <taxon>Cyprinidae</taxon>
        <taxon>Labeoninae</taxon>
        <taxon>Labeonini</taxon>
        <taxon>Labeo</taxon>
    </lineage>
</organism>
<feature type="region of interest" description="Disordered" evidence="4">
    <location>
        <begin position="994"/>
        <end position="1162"/>
    </location>
</feature>
<dbReference type="InterPro" id="IPR036208">
    <property type="entry name" value="VHL_sf"/>
</dbReference>
<accession>A0A498L910</accession>
<gene>
    <name evidence="7" type="ORF">ROHU_035759</name>
</gene>
<evidence type="ECO:0000256" key="4">
    <source>
        <dbReference type="SAM" id="MobiDB-lite"/>
    </source>
</evidence>
<dbReference type="InterPro" id="IPR032466">
    <property type="entry name" value="Metal_Hydrolase"/>
</dbReference>
<evidence type="ECO:0000256" key="2">
    <source>
        <dbReference type="ARBA" id="ARBA00010057"/>
    </source>
</evidence>
<feature type="compositionally biased region" description="Basic residues" evidence="4">
    <location>
        <begin position="186"/>
        <end position="203"/>
    </location>
</feature>
<feature type="compositionally biased region" description="Acidic residues" evidence="4">
    <location>
        <begin position="1004"/>
        <end position="1024"/>
    </location>
</feature>
<feature type="region of interest" description="Disordered" evidence="4">
    <location>
        <begin position="249"/>
        <end position="268"/>
    </location>
</feature>
<dbReference type="SUPFAM" id="SSF51556">
    <property type="entry name" value="Metallo-dependent hydrolases"/>
    <property type="match status" value="1"/>
</dbReference>
<dbReference type="PANTHER" id="PTHR46363">
    <property type="entry name" value="DEOXYRIBONUCLEASE TATDN2-RELATED"/>
    <property type="match status" value="1"/>
</dbReference>
<evidence type="ECO:0000259" key="5">
    <source>
        <dbReference type="Pfam" id="PF01847"/>
    </source>
</evidence>
<evidence type="ECO:0000256" key="3">
    <source>
        <dbReference type="ARBA" id="ARBA00022801"/>
    </source>
</evidence>
<dbReference type="InterPro" id="IPR037140">
    <property type="entry name" value="VHL_beta_dom_sf"/>
</dbReference>
<dbReference type="Proteomes" id="UP000290572">
    <property type="component" value="Unassembled WGS sequence"/>
</dbReference>
<evidence type="ECO:0000256" key="1">
    <source>
        <dbReference type="ARBA" id="ARBA00009275"/>
    </source>
</evidence>
<proteinExistence type="inferred from homology"/>
<dbReference type="SUPFAM" id="SSF49468">
    <property type="entry name" value="VHL"/>
    <property type="match status" value="1"/>
</dbReference>
<reference evidence="7 8" key="1">
    <citation type="submission" date="2018-03" db="EMBL/GenBank/DDBJ databases">
        <title>Draft genome sequence of Rohu Carp (Labeo rohita).</title>
        <authorList>
            <person name="Das P."/>
            <person name="Kushwaha B."/>
            <person name="Joshi C.G."/>
            <person name="Kumar D."/>
            <person name="Nagpure N.S."/>
            <person name="Sahoo L."/>
            <person name="Das S.P."/>
            <person name="Bit A."/>
            <person name="Patnaik S."/>
            <person name="Meher P.K."/>
            <person name="Jayasankar P."/>
            <person name="Koringa P.G."/>
            <person name="Patel N.V."/>
            <person name="Hinsu A.T."/>
            <person name="Kumar R."/>
            <person name="Pandey M."/>
            <person name="Agarwal S."/>
            <person name="Srivastava S."/>
            <person name="Singh M."/>
            <person name="Iquebal M.A."/>
            <person name="Jaiswal S."/>
            <person name="Angadi U.B."/>
            <person name="Kumar N."/>
            <person name="Raza M."/>
            <person name="Shah T.M."/>
            <person name="Rai A."/>
            <person name="Jena J.K."/>
        </authorList>
    </citation>
    <scope>NUCLEOTIDE SEQUENCE [LARGE SCALE GENOMIC DNA]</scope>
    <source>
        <strain evidence="7">DASCIFA01</strain>
        <tissue evidence="7">Testis</tissue>
    </source>
</reference>
<dbReference type="Pfam" id="PF13300">
    <property type="entry name" value="DUF4078"/>
    <property type="match status" value="1"/>
</dbReference>
<feature type="region of interest" description="Disordered" evidence="4">
    <location>
        <begin position="960"/>
        <end position="980"/>
    </location>
</feature>
<dbReference type="InterPro" id="IPR022772">
    <property type="entry name" value="VHL_tumour_suppress_b/a_dom"/>
</dbReference>
<dbReference type="FunFam" id="3.20.20.140:FF:000027">
    <property type="entry name" value="putative deoxyribonuclease TATDN2"/>
    <property type="match status" value="1"/>
</dbReference>
<comment type="similarity">
    <text evidence="1">Belongs to the metallo-dependent hydrolases superfamily. TatD-type hydrolase family.</text>
</comment>
<feature type="compositionally biased region" description="Polar residues" evidence="4">
    <location>
        <begin position="152"/>
        <end position="168"/>
    </location>
</feature>
<dbReference type="GO" id="GO:0016788">
    <property type="term" value="F:hydrolase activity, acting on ester bonds"/>
    <property type="evidence" value="ECO:0007669"/>
    <property type="project" value="InterPro"/>
</dbReference>
<dbReference type="Gene3D" id="3.20.20.140">
    <property type="entry name" value="Metal-dependent hydrolases"/>
    <property type="match status" value="1"/>
</dbReference>
<dbReference type="Pfam" id="PF25449">
    <property type="entry name" value="CCDC174_GRSR"/>
    <property type="match status" value="1"/>
</dbReference>
<feature type="domain" description="CCDC174 alpha/beta GRSR" evidence="6">
    <location>
        <begin position="856"/>
        <end position="885"/>
    </location>
</feature>
<dbReference type="InterPro" id="IPR018228">
    <property type="entry name" value="DNase_TatD-rel_CS"/>
</dbReference>
<dbReference type="AlphaFoldDB" id="A0A498L910"/>
<sequence length="1162" mass="132439">MPQEPPEGQSLPLVRSLVSRIPVEVVFCNCSPRVVKPVWINFRGEPQPYVDIQPYTGRKMKTFVGHPWMFRDAETDDPMVVNNKEMYLPAPHENGQVSFANITLPGPSTMNRKREKVKITWLNKAVDSPRKLMKNSVGVAKPTCWDGDGQDGNVSDVSSPGLNTSTGSAGLGDMENMCLSTPQRTPKTRLKLTGRHRALLKKKSPGEETVSGQQSSVGPSPPSAGKKQRSPEEGQKIILLKALNDAMGNANKKSLTGGPKSLSAKKPPDKLIKAIKEESTSELDCCSFTEKIERLAAMTDDRPPPLELIGKEDDETEIKLDTRSVILNRPESPDWSDVEDSEQVEVFSQDESFEPKGRQTAELKKDCELVDFSDRPPPLECNPYSFSPALKPFPQALWEPELQVGYSSPAVPARDVDRFSEISSQSTVSDLEPLRNYSRSLKSQQSVISSSPLVDAFPELRTFASTPYTPGYWDYSTLTTRRTSESNIYTSSQMLLVEDGATRRMSVGSEPLWLSDLSYSRADSAGFIDTHCHLDMLYGKLGFRGSFKKFQSEYASTFPMEFRGCIADFCNPRITKREAIWEGLLGEEKVWGAFGCHPHFAKEYNNTHELSILAAMRHPKAVAFGEIGLDYSHKNSTDSRKQKEVFERQLHLAVSLRKPLVIHCRNADDDVLEIMKKCVPRDYKIHRHCFTNSYSVIEPFLSEFSNLCVGFTGLVTYYNAAEARDAVRKIPLDRILLETDAPYFLPRQKPNVWSKQNEGVNVRAQKDVQQTAEEENTLDKSRQKLEEKARLYEQMTKGDFPDEETESLFLVDFTQKIINQRNEPQTRIANIAGDRDGEDSDVNIPVPPPQNANEEWVDYVDALGRSRRCLRKDLPNFQKMDQEFQNKRVTGADRTLLSEDMRREMQREQWEREEEEQMKKPVGPIHYENIREQEARELGVGYFAFAQDEDQRRKQRETLDMLRDQTTDQRHKREQLKEKRKALLDARLAKVRMRRMKKSKLEPGDEEEAAPDVAEKEEDDDEDLVGPPAPPTVRKVEVEIQERKDTKPGVPHVREWDRGKEFSWGQWTSRRREERDSEFAPPSAYYTDDTRASYSRATDKGQSKGKLAFKWSETQMSTERDTENISTMRQPSDIPTYAQPSQPQTAQTQSLDDLLSYYKHST</sequence>
<dbReference type="EMBL" id="QBIY01013469">
    <property type="protein sequence ID" value="RXN03843.1"/>
    <property type="molecule type" value="Genomic_DNA"/>
</dbReference>
<feature type="compositionally biased region" description="Low complexity" evidence="4">
    <location>
        <begin position="1138"/>
        <end position="1150"/>
    </location>
</feature>
<dbReference type="PROSITE" id="PS01091">
    <property type="entry name" value="TATD_3"/>
    <property type="match status" value="1"/>
</dbReference>
<name>A0A498L910_LABRO</name>
<dbReference type="Pfam" id="PF01026">
    <property type="entry name" value="TatD_DNase"/>
    <property type="match status" value="1"/>
</dbReference>
<dbReference type="PROSITE" id="PS01090">
    <property type="entry name" value="TATD_2"/>
    <property type="match status" value="1"/>
</dbReference>
<comment type="caution">
    <text evidence="7">The sequence shown here is derived from an EMBL/GenBank/DDBJ whole genome shotgun (WGS) entry which is preliminary data.</text>
</comment>
<dbReference type="InterPro" id="IPR057464">
    <property type="entry name" value="CCDC174_GRSR"/>
</dbReference>
<keyword evidence="3" id="KW-0378">Hydrolase</keyword>
<feature type="region of interest" description="Disordered" evidence="4">
    <location>
        <begin position="142"/>
        <end position="232"/>
    </location>
</feature>
<keyword evidence="8" id="KW-1185">Reference proteome</keyword>
<dbReference type="InterPro" id="IPR001130">
    <property type="entry name" value="TatD-like"/>
</dbReference>
<comment type="similarity">
    <text evidence="2">Belongs to the VHL family.</text>
</comment>
<dbReference type="Pfam" id="PF01847">
    <property type="entry name" value="VHL"/>
    <property type="match status" value="1"/>
</dbReference>
<dbReference type="CDD" id="cd05468">
    <property type="entry name" value="pVHL"/>
    <property type="match status" value="1"/>
</dbReference>
<feature type="compositionally biased region" description="Basic and acidic residues" evidence="4">
    <location>
        <begin position="1034"/>
        <end position="1061"/>
    </location>
</feature>
<dbReference type="Gene3D" id="2.60.40.780">
    <property type="entry name" value="von Hippel-Lindau disease tumour suppressor, beta domain"/>
    <property type="match status" value="1"/>
</dbReference>
<feature type="domain" description="von Hippel-Lindau disease tumour suppressor beta" evidence="5">
    <location>
        <begin position="14"/>
        <end position="95"/>
    </location>
</feature>
<protein>
    <submittedName>
        <fullName evidence="7">Deoxyribonuclease TATDN2 isoform X1</fullName>
    </submittedName>
</protein>